<proteinExistence type="predicted"/>
<dbReference type="EMBL" id="KZ107867">
    <property type="protein sequence ID" value="OSS43379.1"/>
    <property type="molecule type" value="Genomic_DNA"/>
</dbReference>
<dbReference type="AlphaFoldDB" id="A0A1Y2LIG4"/>
<dbReference type="Proteomes" id="UP000193240">
    <property type="component" value="Unassembled WGS sequence"/>
</dbReference>
<organism evidence="2 3">
    <name type="scientific">Epicoccum nigrum</name>
    <name type="common">Soil fungus</name>
    <name type="synonym">Epicoccum purpurascens</name>
    <dbReference type="NCBI Taxonomy" id="105696"/>
    <lineage>
        <taxon>Eukaryota</taxon>
        <taxon>Fungi</taxon>
        <taxon>Dikarya</taxon>
        <taxon>Ascomycota</taxon>
        <taxon>Pezizomycotina</taxon>
        <taxon>Dothideomycetes</taxon>
        <taxon>Pleosporomycetidae</taxon>
        <taxon>Pleosporales</taxon>
        <taxon>Pleosporineae</taxon>
        <taxon>Didymellaceae</taxon>
        <taxon>Epicoccum</taxon>
    </lineage>
</organism>
<feature type="region of interest" description="Disordered" evidence="1">
    <location>
        <begin position="39"/>
        <end position="71"/>
    </location>
</feature>
<dbReference type="InParanoid" id="A0A1Y2LIG4"/>
<sequence>MADDDIHEPTRAQSTTSSIPPYTLQVASTFADTASQYEQTSLISLNRPRSEDLPPSHGSASGDASSSGTVMSFGPREFHPFDINGWLSYNEWPNEPPILEYQMRGQGRELPPEREEGQVSDDDHAGTQAVIVRQGDIVTFPGSPPPRDSSVIQEPPHSLPVTQTRAMSERRQERSARGPFGRVGQRVGNWGQQVGQRFAIGHQFRLHTEGWASAYSAGGGGYNPPVRPTRAVRPGTADPSAPPQYEHPPPYEDTRADL</sequence>
<feature type="region of interest" description="Disordered" evidence="1">
    <location>
        <begin position="213"/>
        <end position="258"/>
    </location>
</feature>
<feature type="compositionally biased region" description="Basic and acidic residues" evidence="1">
    <location>
        <begin position="249"/>
        <end position="258"/>
    </location>
</feature>
<reference evidence="2 3" key="1">
    <citation type="journal article" date="2017" name="Genome Announc.">
        <title>Genome sequence of the saprophytic ascomycete Epicoccum nigrum ICMP 19927 strain isolated from New Zealand.</title>
        <authorList>
            <person name="Fokin M."/>
            <person name="Fleetwood D."/>
            <person name="Weir B.S."/>
            <person name="Villas-Boas S.G."/>
        </authorList>
    </citation>
    <scope>NUCLEOTIDE SEQUENCE [LARGE SCALE GENOMIC DNA]</scope>
    <source>
        <strain evidence="2 3">ICMP 19927</strain>
    </source>
</reference>
<keyword evidence="3" id="KW-1185">Reference proteome</keyword>
<feature type="region of interest" description="Disordered" evidence="1">
    <location>
        <begin position="1"/>
        <end position="22"/>
    </location>
</feature>
<evidence type="ECO:0000313" key="3">
    <source>
        <dbReference type="Proteomes" id="UP000193240"/>
    </source>
</evidence>
<feature type="compositionally biased region" description="Low complexity" evidence="1">
    <location>
        <begin position="56"/>
        <end position="68"/>
    </location>
</feature>
<protein>
    <submittedName>
        <fullName evidence="2">Uncharacterized protein</fullName>
    </submittedName>
</protein>
<evidence type="ECO:0000256" key="1">
    <source>
        <dbReference type="SAM" id="MobiDB-lite"/>
    </source>
</evidence>
<feature type="region of interest" description="Disordered" evidence="1">
    <location>
        <begin position="143"/>
        <end position="187"/>
    </location>
</feature>
<name>A0A1Y2LIG4_EPING</name>
<gene>
    <name evidence="2" type="ORF">B5807_11987</name>
</gene>
<accession>A0A1Y2LIG4</accession>
<feature type="compositionally biased region" description="Polar residues" evidence="1">
    <location>
        <begin position="11"/>
        <end position="22"/>
    </location>
</feature>
<feature type="compositionally biased region" description="Basic and acidic residues" evidence="1">
    <location>
        <begin position="167"/>
        <end position="176"/>
    </location>
</feature>
<evidence type="ECO:0000313" key="2">
    <source>
        <dbReference type="EMBL" id="OSS43379.1"/>
    </source>
</evidence>